<dbReference type="Proteomes" id="UP000339249">
    <property type="component" value="Unassembled WGS sequence"/>
</dbReference>
<name>A0A4U9D446_RAOTE</name>
<sequence>MTYRLMAEWATDAVCRKLGNTVPCTTAETPLPGSREPVEATLQKSSLCPRRCGDRRVPPRRPHARVAWRQPPASQPGLRVRSGYRGGGAVRGRKFSGQQPARFTPPYPNRDGNLPGRAVRLPRRGLLQRFNVATPAQSLTQLSEFLNERWKGVQPVAWGDALRESEFTRWVYLGLCGLQRSSRMKFDCAIIGGGLAGLLCGLSLNQYGLRSAIVSRGQSALHFSSASLDLLSELPDGEKVTEVAQGLARLAGQTPEHPTRGSASNASWTTRRKPRRCWPPAAL</sequence>
<reference evidence="5 6" key="1">
    <citation type="submission" date="2019-04" db="EMBL/GenBank/DDBJ databases">
        <authorList>
            <consortium name="Pathogen Informatics"/>
        </authorList>
    </citation>
    <scope>NUCLEOTIDE SEQUENCE [LARGE SCALE GENOMIC DNA]</scope>
    <source>
        <strain evidence="5 6">NCTC9185</strain>
    </source>
</reference>
<protein>
    <submittedName>
        <fullName evidence="5">Anaerobic glycerol-3-phosphate dehydrogenase subunit A</fullName>
        <ecNumber evidence="5">1.1.5.3</ecNumber>
    </submittedName>
</protein>
<evidence type="ECO:0000256" key="2">
    <source>
        <dbReference type="ARBA" id="ARBA00023002"/>
    </source>
</evidence>
<dbReference type="EC" id="1.1.5.3" evidence="5"/>
<feature type="region of interest" description="Disordered" evidence="3">
    <location>
        <begin position="90"/>
        <end position="115"/>
    </location>
</feature>
<dbReference type="InterPro" id="IPR003953">
    <property type="entry name" value="FAD-dep_OxRdtase_2_FAD-bd"/>
</dbReference>
<dbReference type="AlphaFoldDB" id="A0A4U9D446"/>
<dbReference type="Pfam" id="PF00890">
    <property type="entry name" value="FAD_binding_2"/>
    <property type="match status" value="1"/>
</dbReference>
<keyword evidence="2 5" id="KW-0560">Oxidoreductase</keyword>
<evidence type="ECO:0000256" key="3">
    <source>
        <dbReference type="SAM" id="MobiDB-lite"/>
    </source>
</evidence>
<dbReference type="GO" id="GO:0004368">
    <property type="term" value="F:glycerol-3-phosphate dehydrogenase (quinone) activity"/>
    <property type="evidence" value="ECO:0007669"/>
    <property type="project" value="UniProtKB-EC"/>
</dbReference>
<dbReference type="Gene3D" id="3.50.50.60">
    <property type="entry name" value="FAD/NAD(P)-binding domain"/>
    <property type="match status" value="2"/>
</dbReference>
<dbReference type="InterPro" id="IPR036188">
    <property type="entry name" value="FAD/NAD-bd_sf"/>
</dbReference>
<proteinExistence type="predicted"/>
<organism evidence="5 6">
    <name type="scientific">Raoultella terrigena</name>
    <name type="common">Klebsiella terrigena</name>
    <dbReference type="NCBI Taxonomy" id="577"/>
    <lineage>
        <taxon>Bacteria</taxon>
        <taxon>Pseudomonadati</taxon>
        <taxon>Pseudomonadota</taxon>
        <taxon>Gammaproteobacteria</taxon>
        <taxon>Enterobacterales</taxon>
        <taxon>Enterobacteriaceae</taxon>
        <taxon>Klebsiella/Raoultella group</taxon>
        <taxon>Raoultella</taxon>
    </lineage>
</organism>
<evidence type="ECO:0000259" key="4">
    <source>
        <dbReference type="Pfam" id="PF00890"/>
    </source>
</evidence>
<accession>A0A4U9D446</accession>
<dbReference type="SUPFAM" id="SSF51905">
    <property type="entry name" value="FAD/NAD(P)-binding domain"/>
    <property type="match status" value="1"/>
</dbReference>
<evidence type="ECO:0000256" key="1">
    <source>
        <dbReference type="ARBA" id="ARBA00022630"/>
    </source>
</evidence>
<gene>
    <name evidence="5" type="primary">glpA_2</name>
    <name evidence="5" type="ORF">NCTC9185_02448</name>
</gene>
<evidence type="ECO:0000313" key="6">
    <source>
        <dbReference type="Proteomes" id="UP000339249"/>
    </source>
</evidence>
<feature type="region of interest" description="Disordered" evidence="3">
    <location>
        <begin position="251"/>
        <end position="283"/>
    </location>
</feature>
<keyword evidence="1" id="KW-0285">Flavoprotein</keyword>
<feature type="domain" description="FAD-dependent oxidoreductase 2 FAD-binding" evidence="4">
    <location>
        <begin position="187"/>
        <end position="258"/>
    </location>
</feature>
<evidence type="ECO:0000313" key="5">
    <source>
        <dbReference type="EMBL" id="VTN10525.1"/>
    </source>
</evidence>
<dbReference type="EMBL" id="CABDVU010000001">
    <property type="protein sequence ID" value="VTN10525.1"/>
    <property type="molecule type" value="Genomic_DNA"/>
</dbReference>